<comment type="similarity">
    <text evidence="1">Belongs to the eukaryotic RPB7/RPC8 RNA polymerase subunit family.</text>
</comment>
<evidence type="ECO:0000256" key="1">
    <source>
        <dbReference type="ARBA" id="ARBA00009307"/>
    </source>
</evidence>
<dbReference type="HAMAP" id="MF_00865">
    <property type="entry name" value="RNApol_arch_Rpo7"/>
    <property type="match status" value="1"/>
</dbReference>
<evidence type="ECO:0000259" key="5">
    <source>
        <dbReference type="PROSITE" id="PS50126"/>
    </source>
</evidence>
<dbReference type="SUPFAM" id="SSF88798">
    <property type="entry name" value="N-terminal, heterodimerisation domain of RBP7 (RpoE)"/>
    <property type="match status" value="1"/>
</dbReference>
<dbReference type="InterPro" id="IPR036898">
    <property type="entry name" value="RNA_pol_Rpb7-like_N_sf"/>
</dbReference>
<name>T0YV16_9ZZZZ</name>
<accession>T0YV16</accession>
<dbReference type="GO" id="GO:0000428">
    <property type="term" value="C:DNA-directed RNA polymerase complex"/>
    <property type="evidence" value="ECO:0007669"/>
    <property type="project" value="UniProtKB-KW"/>
</dbReference>
<reference evidence="6" key="1">
    <citation type="submission" date="2013-08" db="EMBL/GenBank/DDBJ databases">
        <authorList>
            <person name="Mendez C."/>
            <person name="Richter M."/>
            <person name="Ferrer M."/>
            <person name="Sanchez J."/>
        </authorList>
    </citation>
    <scope>NUCLEOTIDE SEQUENCE</scope>
</reference>
<dbReference type="NCBIfam" id="TIGR00448">
    <property type="entry name" value="rpoE"/>
    <property type="match status" value="1"/>
</dbReference>
<dbReference type="CDD" id="cd04460">
    <property type="entry name" value="S1_RpoE"/>
    <property type="match status" value="1"/>
</dbReference>
<dbReference type="SUPFAM" id="SSF50249">
    <property type="entry name" value="Nucleic acid-binding proteins"/>
    <property type="match status" value="1"/>
</dbReference>
<evidence type="ECO:0000313" key="6">
    <source>
        <dbReference type="EMBL" id="EQD36863.1"/>
    </source>
</evidence>
<feature type="domain" description="S1 motif" evidence="5">
    <location>
        <begin position="88"/>
        <end position="171"/>
    </location>
</feature>
<dbReference type="EMBL" id="AUZZ01008659">
    <property type="protein sequence ID" value="EQD36863.1"/>
    <property type="molecule type" value="Genomic_DNA"/>
</dbReference>
<dbReference type="InterPro" id="IPR045113">
    <property type="entry name" value="Rpb7-like"/>
</dbReference>
<keyword evidence="6" id="KW-0548">Nucleotidyltransferase</keyword>
<reference evidence="6" key="2">
    <citation type="journal article" date="2014" name="ISME J.">
        <title>Microbial stratification in low pH oxic and suboxic macroscopic growths along an acid mine drainage.</title>
        <authorList>
            <person name="Mendez-Garcia C."/>
            <person name="Mesa V."/>
            <person name="Sprenger R.R."/>
            <person name="Richter M."/>
            <person name="Diez M.S."/>
            <person name="Solano J."/>
            <person name="Bargiela R."/>
            <person name="Golyshina O.V."/>
            <person name="Manteca A."/>
            <person name="Ramos J.L."/>
            <person name="Gallego J.R."/>
            <person name="Llorente I."/>
            <person name="Martins Dos Santos V.A."/>
            <person name="Jensen O.N."/>
            <person name="Pelaez A.I."/>
            <person name="Sanchez J."/>
            <person name="Ferrer M."/>
        </authorList>
    </citation>
    <scope>NUCLEOTIDE SEQUENCE</scope>
</reference>
<dbReference type="PANTHER" id="PTHR12709">
    <property type="entry name" value="DNA-DIRECTED RNA POLYMERASE II, III"/>
    <property type="match status" value="1"/>
</dbReference>
<dbReference type="InterPro" id="IPR003029">
    <property type="entry name" value="S1_domain"/>
</dbReference>
<dbReference type="InterPro" id="IPR046399">
    <property type="entry name" value="RNApol_Rpo7"/>
</dbReference>
<dbReference type="NCBIfam" id="NF006333">
    <property type="entry name" value="PRK08563.1"/>
    <property type="match status" value="1"/>
</dbReference>
<gene>
    <name evidence="6" type="ORF">B2A_11996</name>
</gene>
<feature type="region of interest" description="Disordered" evidence="4">
    <location>
        <begin position="178"/>
        <end position="197"/>
    </location>
</feature>
<dbReference type="InterPro" id="IPR005576">
    <property type="entry name" value="Rpb7-like_N"/>
</dbReference>
<proteinExistence type="inferred from homology"/>
<dbReference type="InterPro" id="IPR004519">
    <property type="entry name" value="RNAP_E/RPC8"/>
</dbReference>
<dbReference type="CDD" id="cd04331">
    <property type="entry name" value="RNAP_E_N"/>
    <property type="match status" value="1"/>
</dbReference>
<protein>
    <submittedName>
        <fullName evidence="6">DNA-directed RNA polymerase</fullName>
        <ecNumber evidence="6">2.7.7.6</ecNumber>
    </submittedName>
</protein>
<dbReference type="EC" id="2.7.7.6" evidence="6"/>
<dbReference type="Pfam" id="PF00575">
    <property type="entry name" value="S1"/>
    <property type="match status" value="1"/>
</dbReference>
<sequence>MLKGESMYYKYTIKDTFSLPPEKFDQDIEKVAEEELQNKYEGKVDKDMGIIITVFNVRDISDGVIYPGDPATHHDAQFDVLAFMPYVDEVVVGEVTELVDFGAFVRIGPMDGLVHVSQIANEFLSYDRKTQTFISKQRKLSLKKGDLVYAKISTVSMKNTAKDSKIALTMKPEGLGKPEWLKLGAPRPQARGSKRAK</sequence>
<dbReference type="AlphaFoldDB" id="T0YV16"/>
<dbReference type="PROSITE" id="PS50126">
    <property type="entry name" value="S1"/>
    <property type="match status" value="1"/>
</dbReference>
<evidence type="ECO:0000256" key="3">
    <source>
        <dbReference type="ARBA" id="ARBA00023163"/>
    </source>
</evidence>
<organism evidence="6">
    <name type="scientific">mine drainage metagenome</name>
    <dbReference type="NCBI Taxonomy" id="410659"/>
    <lineage>
        <taxon>unclassified sequences</taxon>
        <taxon>metagenomes</taxon>
        <taxon>ecological metagenomes</taxon>
    </lineage>
</organism>
<comment type="caution">
    <text evidence="6">The sequence shown here is derived from an EMBL/GenBank/DDBJ whole genome shotgun (WGS) entry which is preliminary data.</text>
</comment>
<dbReference type="GO" id="GO:0003899">
    <property type="term" value="F:DNA-directed RNA polymerase activity"/>
    <property type="evidence" value="ECO:0007669"/>
    <property type="project" value="UniProtKB-EC"/>
</dbReference>
<keyword evidence="6" id="KW-0808">Transferase</keyword>
<dbReference type="PANTHER" id="PTHR12709:SF4">
    <property type="entry name" value="DNA-DIRECTED RNA POLYMERASE II SUBUNIT RPB7"/>
    <property type="match status" value="1"/>
</dbReference>
<dbReference type="SMART" id="SM00316">
    <property type="entry name" value="S1"/>
    <property type="match status" value="1"/>
</dbReference>
<dbReference type="GO" id="GO:0006352">
    <property type="term" value="P:DNA-templated transcription initiation"/>
    <property type="evidence" value="ECO:0007669"/>
    <property type="project" value="InterPro"/>
</dbReference>
<dbReference type="Pfam" id="PF03876">
    <property type="entry name" value="SHS2_Rpb7-N"/>
    <property type="match status" value="1"/>
</dbReference>
<dbReference type="GO" id="GO:0003677">
    <property type="term" value="F:DNA binding"/>
    <property type="evidence" value="ECO:0007669"/>
    <property type="project" value="InterPro"/>
</dbReference>
<keyword evidence="2 6" id="KW-0240">DNA-directed RNA polymerase</keyword>
<dbReference type="Gene3D" id="2.40.50.140">
    <property type="entry name" value="Nucleic acid-binding proteins"/>
    <property type="match status" value="1"/>
</dbReference>
<dbReference type="Gene3D" id="3.30.1490.120">
    <property type="entry name" value="RNA polymerase Rpb7-like, N-terminal domain"/>
    <property type="match status" value="1"/>
</dbReference>
<keyword evidence="3" id="KW-0804">Transcription</keyword>
<evidence type="ECO:0000256" key="4">
    <source>
        <dbReference type="SAM" id="MobiDB-lite"/>
    </source>
</evidence>
<evidence type="ECO:0000256" key="2">
    <source>
        <dbReference type="ARBA" id="ARBA00022478"/>
    </source>
</evidence>
<dbReference type="InterPro" id="IPR012340">
    <property type="entry name" value="NA-bd_OB-fold"/>
</dbReference>